<sequence>MNLKRTFGTVLTVLGIVGLIWTGVAIINKSSQATTLIVVGVIAILFFSTGISLVRNTKDEA</sequence>
<organism evidence="2 3">
    <name type="scientific">Mucilaginibacter pedocola</name>
    <dbReference type="NCBI Taxonomy" id="1792845"/>
    <lineage>
        <taxon>Bacteria</taxon>
        <taxon>Pseudomonadati</taxon>
        <taxon>Bacteroidota</taxon>
        <taxon>Sphingobacteriia</taxon>
        <taxon>Sphingobacteriales</taxon>
        <taxon>Sphingobacteriaceae</taxon>
        <taxon>Mucilaginibacter</taxon>
    </lineage>
</organism>
<dbReference type="EMBL" id="MBTF01000021">
    <property type="protein sequence ID" value="OOQ58956.1"/>
    <property type="molecule type" value="Genomic_DNA"/>
</dbReference>
<reference evidence="2 3" key="1">
    <citation type="submission" date="2016-07" db="EMBL/GenBank/DDBJ databases">
        <title>Genomic analysis of zinc-resistant bacterium Mucilaginibacter pedocola TBZ30.</title>
        <authorList>
            <person name="Huang J."/>
            <person name="Tang J."/>
        </authorList>
    </citation>
    <scope>NUCLEOTIDE SEQUENCE [LARGE SCALE GENOMIC DNA]</scope>
    <source>
        <strain evidence="2 3">TBZ30</strain>
    </source>
</reference>
<dbReference type="Proteomes" id="UP000189739">
    <property type="component" value="Unassembled WGS sequence"/>
</dbReference>
<accession>A0A1S9PD92</accession>
<dbReference type="OrthoDB" id="677537at2"/>
<evidence type="ECO:0000313" key="2">
    <source>
        <dbReference type="EMBL" id="OOQ58956.1"/>
    </source>
</evidence>
<keyword evidence="1" id="KW-1133">Transmembrane helix</keyword>
<keyword evidence="1" id="KW-0472">Membrane</keyword>
<feature type="transmembrane region" description="Helical" evidence="1">
    <location>
        <begin position="33"/>
        <end position="54"/>
    </location>
</feature>
<evidence type="ECO:0000256" key="1">
    <source>
        <dbReference type="SAM" id="Phobius"/>
    </source>
</evidence>
<keyword evidence="3" id="KW-1185">Reference proteome</keyword>
<evidence type="ECO:0000313" key="3">
    <source>
        <dbReference type="Proteomes" id="UP000189739"/>
    </source>
</evidence>
<name>A0A1S9PD92_9SPHI</name>
<protein>
    <submittedName>
        <fullName evidence="2">Uncharacterized protein</fullName>
    </submittedName>
</protein>
<dbReference type="RefSeq" id="WP_078349081.1">
    <property type="nucleotide sequence ID" value="NZ_MBTF01000021.1"/>
</dbReference>
<dbReference type="AlphaFoldDB" id="A0A1S9PD92"/>
<keyword evidence="1" id="KW-0812">Transmembrane</keyword>
<gene>
    <name evidence="2" type="ORF">BC343_30175</name>
</gene>
<feature type="transmembrane region" description="Helical" evidence="1">
    <location>
        <begin position="7"/>
        <end position="27"/>
    </location>
</feature>
<proteinExistence type="predicted"/>
<dbReference type="STRING" id="1792845.BC343_30175"/>
<comment type="caution">
    <text evidence="2">The sequence shown here is derived from an EMBL/GenBank/DDBJ whole genome shotgun (WGS) entry which is preliminary data.</text>
</comment>